<organism evidence="1 2">
    <name type="scientific">Pseudovirgaria hyperparasitica</name>
    <dbReference type="NCBI Taxonomy" id="470096"/>
    <lineage>
        <taxon>Eukaryota</taxon>
        <taxon>Fungi</taxon>
        <taxon>Dikarya</taxon>
        <taxon>Ascomycota</taxon>
        <taxon>Pezizomycotina</taxon>
        <taxon>Dothideomycetes</taxon>
        <taxon>Dothideomycetes incertae sedis</taxon>
        <taxon>Acrospermales</taxon>
        <taxon>Acrospermaceae</taxon>
        <taxon>Pseudovirgaria</taxon>
    </lineage>
</organism>
<dbReference type="Pfam" id="PF20174">
    <property type="entry name" value="DUF6540"/>
    <property type="match status" value="1"/>
</dbReference>
<name>A0A6A6W057_9PEZI</name>
<accession>A0A6A6W057</accession>
<dbReference type="InterPro" id="IPR046670">
    <property type="entry name" value="DUF6540"/>
</dbReference>
<proteinExistence type="predicted"/>
<dbReference type="RefSeq" id="XP_033597980.1">
    <property type="nucleotide sequence ID" value="XM_033738966.1"/>
</dbReference>
<gene>
    <name evidence="1" type="ORF">EJ05DRAFT_104917</name>
</gene>
<dbReference type="EMBL" id="ML996577">
    <property type="protein sequence ID" value="KAF2755529.1"/>
    <property type="molecule type" value="Genomic_DNA"/>
</dbReference>
<protein>
    <submittedName>
        <fullName evidence="1">Uncharacterized protein</fullName>
    </submittedName>
</protein>
<evidence type="ECO:0000313" key="2">
    <source>
        <dbReference type="Proteomes" id="UP000799437"/>
    </source>
</evidence>
<evidence type="ECO:0000313" key="1">
    <source>
        <dbReference type="EMBL" id="KAF2755529.1"/>
    </source>
</evidence>
<keyword evidence="2" id="KW-1185">Reference proteome</keyword>
<reference evidence="1" key="1">
    <citation type="journal article" date="2020" name="Stud. Mycol.">
        <title>101 Dothideomycetes genomes: a test case for predicting lifestyles and emergence of pathogens.</title>
        <authorList>
            <person name="Haridas S."/>
            <person name="Albert R."/>
            <person name="Binder M."/>
            <person name="Bloem J."/>
            <person name="Labutti K."/>
            <person name="Salamov A."/>
            <person name="Andreopoulos B."/>
            <person name="Baker S."/>
            <person name="Barry K."/>
            <person name="Bills G."/>
            <person name="Bluhm B."/>
            <person name="Cannon C."/>
            <person name="Castanera R."/>
            <person name="Culley D."/>
            <person name="Daum C."/>
            <person name="Ezra D."/>
            <person name="Gonzalez J."/>
            <person name="Henrissat B."/>
            <person name="Kuo A."/>
            <person name="Liang C."/>
            <person name="Lipzen A."/>
            <person name="Lutzoni F."/>
            <person name="Magnuson J."/>
            <person name="Mondo S."/>
            <person name="Nolan M."/>
            <person name="Ohm R."/>
            <person name="Pangilinan J."/>
            <person name="Park H.-J."/>
            <person name="Ramirez L."/>
            <person name="Alfaro M."/>
            <person name="Sun H."/>
            <person name="Tritt A."/>
            <person name="Yoshinaga Y."/>
            <person name="Zwiers L.-H."/>
            <person name="Turgeon B."/>
            <person name="Goodwin S."/>
            <person name="Spatafora J."/>
            <person name="Crous P."/>
            <person name="Grigoriev I."/>
        </authorList>
    </citation>
    <scope>NUCLEOTIDE SEQUENCE</scope>
    <source>
        <strain evidence="1">CBS 121739</strain>
    </source>
</reference>
<sequence>MSYSLHIVTSRRPQIFDDQKKDRPYHWAFFLQTGTERGDGSVLQLHGMPGAFYYEGEEKVVPHAPGSIKAEVEIGAVPVARYERFKELLKAVPISKDESSGWNCQDWSLQALASLREEGFVDDTYSDAALRYWLREEDV</sequence>
<dbReference type="Proteomes" id="UP000799437">
    <property type="component" value="Unassembled WGS sequence"/>
</dbReference>
<dbReference type="AlphaFoldDB" id="A0A6A6W057"/>
<dbReference type="GeneID" id="54480020"/>